<evidence type="ECO:0000313" key="2">
    <source>
        <dbReference type="Proteomes" id="UP001198402"/>
    </source>
</evidence>
<dbReference type="RefSeq" id="WP_224476696.1">
    <property type="nucleotide sequence ID" value="NZ_JAIUJS010000001.1"/>
</dbReference>
<dbReference type="Proteomes" id="UP001198402">
    <property type="component" value="Unassembled WGS sequence"/>
</dbReference>
<name>A0ABS7XXG3_9FLAO</name>
<dbReference type="InterPro" id="IPR036390">
    <property type="entry name" value="WH_DNA-bd_sf"/>
</dbReference>
<evidence type="ECO:0000313" key="1">
    <source>
        <dbReference type="EMBL" id="MCA0151724.1"/>
    </source>
</evidence>
<accession>A0ABS7XXG3</accession>
<gene>
    <name evidence="1" type="ORF">LBV24_00755</name>
</gene>
<dbReference type="Gene3D" id="1.10.10.10">
    <property type="entry name" value="Winged helix-like DNA-binding domain superfamily/Winged helix DNA-binding domain"/>
    <property type="match status" value="1"/>
</dbReference>
<organism evidence="1 2">
    <name type="scientific">Winogradskyella vincentii</name>
    <dbReference type="NCBI Taxonomy" id="2877122"/>
    <lineage>
        <taxon>Bacteria</taxon>
        <taxon>Pseudomonadati</taxon>
        <taxon>Bacteroidota</taxon>
        <taxon>Flavobacteriia</taxon>
        <taxon>Flavobacteriales</taxon>
        <taxon>Flavobacteriaceae</taxon>
        <taxon>Winogradskyella</taxon>
    </lineage>
</organism>
<sequence>MNKKSNYSFIASNKVIRHELGVKAADVLATLIYKYKHWENEKKLQLRDELPCFFASLNDLKSETGYNKNIISKHIKILKKHELVKSIQQGLNRPNLYSVNFDAIDRFIAKHEKSFKDWQNSVRAGKLYSSRSITGNSINDVTGISNKGIQELSNQYATNNLNTNNKSTNKSFTNRASSANDTNLEDKLEKLIEDIRSCSDGHNKNSINTLFKFLCDLVPSFRNFKMSEEDKALLEAIVYSEIEVCKFSSRIISNAIKINDRQKNARFGNLFVGVKEIIANYNNLS</sequence>
<keyword evidence="2" id="KW-1185">Reference proteome</keyword>
<reference evidence="2" key="1">
    <citation type="submission" date="2023-07" db="EMBL/GenBank/DDBJ databases">
        <authorList>
            <person name="Yue Y."/>
        </authorList>
    </citation>
    <scope>NUCLEOTIDE SEQUENCE [LARGE SCALE GENOMIC DNA]</scope>
    <source>
        <strain evidence="2">2Y89</strain>
    </source>
</reference>
<comment type="caution">
    <text evidence="1">The sequence shown here is derived from an EMBL/GenBank/DDBJ whole genome shotgun (WGS) entry which is preliminary data.</text>
</comment>
<protein>
    <submittedName>
        <fullName evidence="1">Helix-turn-helix domain-containing protein</fullName>
    </submittedName>
</protein>
<proteinExistence type="predicted"/>
<dbReference type="SUPFAM" id="SSF46785">
    <property type="entry name" value="Winged helix' DNA-binding domain"/>
    <property type="match status" value="1"/>
</dbReference>
<dbReference type="InterPro" id="IPR036388">
    <property type="entry name" value="WH-like_DNA-bd_sf"/>
</dbReference>
<dbReference type="EMBL" id="JAIUJS010000001">
    <property type="protein sequence ID" value="MCA0151724.1"/>
    <property type="molecule type" value="Genomic_DNA"/>
</dbReference>